<dbReference type="InterPro" id="IPR000531">
    <property type="entry name" value="Beta-barrel_TonB"/>
</dbReference>
<evidence type="ECO:0000256" key="6">
    <source>
        <dbReference type="ARBA" id="ARBA00023136"/>
    </source>
</evidence>
<keyword evidence="13" id="KW-0675">Receptor</keyword>
<dbReference type="EMBL" id="JALHAT010000020">
    <property type="protein sequence ID" value="MCJ1961429.1"/>
    <property type="molecule type" value="Genomic_DNA"/>
</dbReference>
<dbReference type="SUPFAM" id="SSF56935">
    <property type="entry name" value="Porins"/>
    <property type="match status" value="1"/>
</dbReference>
<feature type="domain" description="TonB-dependent receptor-like beta-barrel" evidence="11">
    <location>
        <begin position="398"/>
        <end position="720"/>
    </location>
</feature>
<comment type="caution">
    <text evidence="13">The sequence shown here is derived from an EMBL/GenBank/DDBJ whole genome shotgun (WGS) entry which is preliminary data.</text>
</comment>
<dbReference type="InterPro" id="IPR037066">
    <property type="entry name" value="Plug_dom_sf"/>
</dbReference>
<dbReference type="RefSeq" id="WP_243800503.1">
    <property type="nucleotide sequence ID" value="NZ_JALHAT010000020.1"/>
</dbReference>
<feature type="signal peptide" evidence="10">
    <location>
        <begin position="1"/>
        <end position="22"/>
    </location>
</feature>
<dbReference type="InterPro" id="IPR012910">
    <property type="entry name" value="Plug_dom"/>
</dbReference>
<evidence type="ECO:0000256" key="8">
    <source>
        <dbReference type="PROSITE-ProRule" id="PRU01360"/>
    </source>
</evidence>
<comment type="subcellular location">
    <subcellularLocation>
        <location evidence="1 8">Cell outer membrane</location>
        <topology evidence="1 8">Multi-pass membrane protein</topology>
    </subcellularLocation>
</comment>
<evidence type="ECO:0000256" key="4">
    <source>
        <dbReference type="ARBA" id="ARBA00022692"/>
    </source>
</evidence>
<evidence type="ECO:0000256" key="9">
    <source>
        <dbReference type="RuleBase" id="RU003357"/>
    </source>
</evidence>
<dbReference type="Pfam" id="PF07715">
    <property type="entry name" value="Plug"/>
    <property type="match status" value="1"/>
</dbReference>
<evidence type="ECO:0000256" key="10">
    <source>
        <dbReference type="SAM" id="SignalP"/>
    </source>
</evidence>
<keyword evidence="2 8" id="KW-0813">Transport</keyword>
<reference evidence="13" key="1">
    <citation type="submission" date="2022-03" db="EMBL/GenBank/DDBJ databases">
        <title>Identification of a novel bacterium isolated from mangrove sediments.</title>
        <authorList>
            <person name="Pan X."/>
        </authorList>
    </citation>
    <scope>NUCLEOTIDE SEQUENCE</scope>
    <source>
        <strain evidence="13">B2637</strain>
    </source>
</reference>
<proteinExistence type="inferred from homology"/>
<evidence type="ECO:0000256" key="7">
    <source>
        <dbReference type="ARBA" id="ARBA00023237"/>
    </source>
</evidence>
<sequence>MRHVTLLAGSAAFFLPHSGALAAPAPDTDILVTGERAEVARASDLAGAPARVLAGAALEEDRSQSLGETLARLPGVQNSYQGPIAGRPQIRGQAGNRVALRLNGLALDDMSGITGDHAAPIEPFLADAIEVLNGSAGVLYGGHAIGGAVNLRDGRIPRSAAKAPLSGRAQVSGGFNTPTTAMARLDGGKDAFAWHADMLYRHAGDFDIPGLAKADECRSWADLVTNVTLQGICQVRTASPQWAYDPQQGRYVDATPPEQQIIEDPAPGRKGKLVNSGLETVAVNLGASHVGSQGYFGLAAGYYRSDYGVPGFQSITPASPSPSPIAIAAEQLRLDIDGVLYAPLPGLAAVRLRAGSVRSHDRERIDGNDASAFDIHSDTVRLELTQAALGPLSGVVGGEINHRKLETRSDTAYLPSVETTKLALFALERLTIGPVRLSAGGRHDWIEQDLDQTTVRDGRGLGVSYAQDRDFRLWNAFGALRVTPLSWLHLDARYALGERAPEVNELYANGNHFASLSDEQGDGRLRKERSQTWELGGTLDLTPFTLSVTGYRVNYDDYIYLGNTGISRTLPVREWRQGDTRFKGIEGEATLRVADVGPGDLELHVFADHVLGKPRFHAPDDYSPFNFDYPSNAQWTAEYYRRQLDGEYLPRMPVSRYGADAALTGARWRVSAGTVHFARQTRFSQDETASPGYWLVDAHARYKLPLTTHDIEIFVDATNLTNTEARAHNSPLRYRAPLVGRAVTLGARAAF</sequence>
<protein>
    <submittedName>
        <fullName evidence="13">TonB-dependent receptor</fullName>
    </submittedName>
</protein>
<keyword evidence="10" id="KW-0732">Signal</keyword>
<keyword evidence="4 8" id="KW-0812">Transmembrane</keyword>
<keyword evidence="7 8" id="KW-0998">Cell outer membrane</keyword>
<organism evidence="13 14">
    <name type="scientific">Novosphingobium mangrovi</name>
    <name type="common">ex Hu et al. 2023</name>
    <dbReference type="NCBI Taxonomy" id="2930094"/>
    <lineage>
        <taxon>Bacteria</taxon>
        <taxon>Pseudomonadati</taxon>
        <taxon>Pseudomonadota</taxon>
        <taxon>Alphaproteobacteria</taxon>
        <taxon>Sphingomonadales</taxon>
        <taxon>Sphingomonadaceae</taxon>
        <taxon>Novosphingobium</taxon>
    </lineage>
</organism>
<evidence type="ECO:0000256" key="1">
    <source>
        <dbReference type="ARBA" id="ARBA00004571"/>
    </source>
</evidence>
<dbReference type="PANTHER" id="PTHR30069">
    <property type="entry name" value="TONB-DEPENDENT OUTER MEMBRANE RECEPTOR"/>
    <property type="match status" value="1"/>
</dbReference>
<evidence type="ECO:0000259" key="12">
    <source>
        <dbReference type="Pfam" id="PF07715"/>
    </source>
</evidence>
<feature type="domain" description="TonB-dependent receptor plug" evidence="12">
    <location>
        <begin position="50"/>
        <end position="148"/>
    </location>
</feature>
<name>A0ABT0AE34_9SPHN</name>
<evidence type="ECO:0000256" key="2">
    <source>
        <dbReference type="ARBA" id="ARBA00022448"/>
    </source>
</evidence>
<keyword evidence="3 8" id="KW-1134">Transmembrane beta strand</keyword>
<dbReference type="InterPro" id="IPR036942">
    <property type="entry name" value="Beta-barrel_TonB_sf"/>
</dbReference>
<evidence type="ECO:0000313" key="13">
    <source>
        <dbReference type="EMBL" id="MCJ1961429.1"/>
    </source>
</evidence>
<dbReference type="Pfam" id="PF00593">
    <property type="entry name" value="TonB_dep_Rec_b-barrel"/>
    <property type="match status" value="1"/>
</dbReference>
<dbReference type="PANTHER" id="PTHR30069:SF40">
    <property type="entry name" value="TONB-DEPENDENT RECEPTOR NMB0964-RELATED"/>
    <property type="match status" value="1"/>
</dbReference>
<evidence type="ECO:0000313" key="14">
    <source>
        <dbReference type="Proteomes" id="UP001162802"/>
    </source>
</evidence>
<evidence type="ECO:0000259" key="11">
    <source>
        <dbReference type="Pfam" id="PF00593"/>
    </source>
</evidence>
<accession>A0ABT0AE34</accession>
<dbReference type="Proteomes" id="UP001162802">
    <property type="component" value="Unassembled WGS sequence"/>
</dbReference>
<keyword evidence="6 8" id="KW-0472">Membrane</keyword>
<gene>
    <name evidence="13" type="ORF">MTR65_12115</name>
</gene>
<dbReference type="Gene3D" id="2.40.170.20">
    <property type="entry name" value="TonB-dependent receptor, beta-barrel domain"/>
    <property type="match status" value="1"/>
</dbReference>
<dbReference type="PROSITE" id="PS52016">
    <property type="entry name" value="TONB_DEPENDENT_REC_3"/>
    <property type="match status" value="1"/>
</dbReference>
<evidence type="ECO:0000256" key="3">
    <source>
        <dbReference type="ARBA" id="ARBA00022452"/>
    </source>
</evidence>
<feature type="chain" id="PRO_5045838203" evidence="10">
    <location>
        <begin position="23"/>
        <end position="751"/>
    </location>
</feature>
<keyword evidence="5 9" id="KW-0798">TonB box</keyword>
<keyword evidence="14" id="KW-1185">Reference proteome</keyword>
<dbReference type="InterPro" id="IPR039426">
    <property type="entry name" value="TonB-dep_rcpt-like"/>
</dbReference>
<comment type="similarity">
    <text evidence="8 9">Belongs to the TonB-dependent receptor family.</text>
</comment>
<dbReference type="Gene3D" id="2.170.130.10">
    <property type="entry name" value="TonB-dependent receptor, plug domain"/>
    <property type="match status" value="1"/>
</dbReference>
<evidence type="ECO:0000256" key="5">
    <source>
        <dbReference type="ARBA" id="ARBA00023077"/>
    </source>
</evidence>